<dbReference type="Proteomes" id="UP001172101">
    <property type="component" value="Unassembled WGS sequence"/>
</dbReference>
<keyword evidence="1" id="KW-0472">Membrane</keyword>
<keyword evidence="3" id="KW-1185">Reference proteome</keyword>
<sequence>MEIGVQVASGIHFSFSCLLIFLPHTFLFSLTHIFVLFVHQEQLTYLTYPPAFMCVYFFFHSSSSSSSSSLGFVLVFVFIMPPLSWWDSRDSHHQHQHHTNACLPACLPARVNLT</sequence>
<dbReference type="EMBL" id="JAUIRO010000005">
    <property type="protein sequence ID" value="KAK0713330.1"/>
    <property type="molecule type" value="Genomic_DNA"/>
</dbReference>
<keyword evidence="1" id="KW-0812">Transmembrane</keyword>
<dbReference type="GeneID" id="85317878"/>
<dbReference type="RefSeq" id="XP_060294653.1">
    <property type="nucleotide sequence ID" value="XM_060434608.1"/>
</dbReference>
<dbReference type="AlphaFoldDB" id="A0AA40DRY1"/>
<reference evidence="2" key="1">
    <citation type="submission" date="2023-06" db="EMBL/GenBank/DDBJ databases">
        <title>Genome-scale phylogeny and comparative genomics of the fungal order Sordariales.</title>
        <authorList>
            <consortium name="Lawrence Berkeley National Laboratory"/>
            <person name="Hensen N."/>
            <person name="Bonometti L."/>
            <person name="Westerberg I."/>
            <person name="Brannstrom I.O."/>
            <person name="Guillou S."/>
            <person name="Cros-Aarteil S."/>
            <person name="Calhoun S."/>
            <person name="Haridas S."/>
            <person name="Kuo A."/>
            <person name="Mondo S."/>
            <person name="Pangilinan J."/>
            <person name="Riley R."/>
            <person name="LaButti K."/>
            <person name="Andreopoulos B."/>
            <person name="Lipzen A."/>
            <person name="Chen C."/>
            <person name="Yanf M."/>
            <person name="Daum C."/>
            <person name="Ng V."/>
            <person name="Clum A."/>
            <person name="Steindorff A."/>
            <person name="Ohm R."/>
            <person name="Martin F."/>
            <person name="Silar P."/>
            <person name="Natvig D."/>
            <person name="Lalanne C."/>
            <person name="Gautier V."/>
            <person name="Ament-velasquez S.L."/>
            <person name="Kruys A."/>
            <person name="Hutchinson M.I."/>
            <person name="Powell A.J."/>
            <person name="Barry K."/>
            <person name="Miller A.N."/>
            <person name="Grigoriev I.V."/>
            <person name="Debuchy R."/>
            <person name="Gladieux P."/>
            <person name="Thoren M.H."/>
            <person name="Johannesson H."/>
        </authorList>
    </citation>
    <scope>NUCLEOTIDE SEQUENCE</scope>
    <source>
        <strain evidence="2">SMH2392-1A</strain>
    </source>
</reference>
<evidence type="ECO:0000313" key="3">
    <source>
        <dbReference type="Proteomes" id="UP001172101"/>
    </source>
</evidence>
<protein>
    <submittedName>
        <fullName evidence="2">Uncharacterized protein</fullName>
    </submittedName>
</protein>
<feature type="transmembrane region" description="Helical" evidence="1">
    <location>
        <begin position="12"/>
        <end position="38"/>
    </location>
</feature>
<organism evidence="2 3">
    <name type="scientific">Lasiosphaeria miniovina</name>
    <dbReference type="NCBI Taxonomy" id="1954250"/>
    <lineage>
        <taxon>Eukaryota</taxon>
        <taxon>Fungi</taxon>
        <taxon>Dikarya</taxon>
        <taxon>Ascomycota</taxon>
        <taxon>Pezizomycotina</taxon>
        <taxon>Sordariomycetes</taxon>
        <taxon>Sordariomycetidae</taxon>
        <taxon>Sordariales</taxon>
        <taxon>Lasiosphaeriaceae</taxon>
        <taxon>Lasiosphaeria</taxon>
    </lineage>
</organism>
<proteinExistence type="predicted"/>
<comment type="caution">
    <text evidence="2">The sequence shown here is derived from an EMBL/GenBank/DDBJ whole genome shotgun (WGS) entry which is preliminary data.</text>
</comment>
<keyword evidence="1" id="KW-1133">Transmembrane helix</keyword>
<evidence type="ECO:0000313" key="2">
    <source>
        <dbReference type="EMBL" id="KAK0713330.1"/>
    </source>
</evidence>
<feature type="transmembrane region" description="Helical" evidence="1">
    <location>
        <begin position="69"/>
        <end position="86"/>
    </location>
</feature>
<evidence type="ECO:0000256" key="1">
    <source>
        <dbReference type="SAM" id="Phobius"/>
    </source>
</evidence>
<name>A0AA40DRY1_9PEZI</name>
<accession>A0AA40DRY1</accession>
<feature type="transmembrane region" description="Helical" evidence="1">
    <location>
        <begin position="45"/>
        <end position="63"/>
    </location>
</feature>
<gene>
    <name evidence="2" type="ORF">B0T26DRAFT_362196</name>
</gene>